<feature type="region of interest" description="Disordered" evidence="1">
    <location>
        <begin position="295"/>
        <end position="356"/>
    </location>
</feature>
<dbReference type="Proteomes" id="UP000887565">
    <property type="component" value="Unplaced"/>
</dbReference>
<dbReference type="PROSITE" id="PS50004">
    <property type="entry name" value="C2"/>
    <property type="match status" value="1"/>
</dbReference>
<evidence type="ECO:0000256" key="1">
    <source>
        <dbReference type="SAM" id="MobiDB-lite"/>
    </source>
</evidence>
<dbReference type="PANTHER" id="PTHR21254:SF1">
    <property type="entry name" value="C2 DOMAIN-CONTAINING PROTEIN 3"/>
    <property type="match status" value="1"/>
</dbReference>
<feature type="compositionally biased region" description="Polar residues" evidence="1">
    <location>
        <begin position="340"/>
        <end position="356"/>
    </location>
</feature>
<proteinExistence type="predicted"/>
<dbReference type="SUPFAM" id="SSF49562">
    <property type="entry name" value="C2 domain (Calcium/lipid-binding domain, CaLB)"/>
    <property type="match status" value="1"/>
</dbReference>
<dbReference type="Gene3D" id="2.60.40.150">
    <property type="entry name" value="C2 domain"/>
    <property type="match status" value="1"/>
</dbReference>
<dbReference type="GO" id="GO:0034451">
    <property type="term" value="C:centriolar satellite"/>
    <property type="evidence" value="ECO:0007669"/>
    <property type="project" value="TreeGrafter"/>
</dbReference>
<dbReference type="OMA" id="PPFIICR"/>
<organism evidence="3 4">
    <name type="scientific">Romanomermis culicivorax</name>
    <name type="common">Nematode worm</name>
    <dbReference type="NCBI Taxonomy" id="13658"/>
    <lineage>
        <taxon>Eukaryota</taxon>
        <taxon>Metazoa</taxon>
        <taxon>Ecdysozoa</taxon>
        <taxon>Nematoda</taxon>
        <taxon>Enoplea</taxon>
        <taxon>Dorylaimia</taxon>
        <taxon>Mermithida</taxon>
        <taxon>Mermithoidea</taxon>
        <taxon>Mermithidae</taxon>
        <taxon>Romanomermis</taxon>
    </lineage>
</organism>
<dbReference type="AlphaFoldDB" id="A0A915HN48"/>
<dbReference type="GO" id="GO:0060271">
    <property type="term" value="P:cilium assembly"/>
    <property type="evidence" value="ECO:0007669"/>
    <property type="project" value="TreeGrafter"/>
</dbReference>
<evidence type="ECO:0000259" key="2">
    <source>
        <dbReference type="PROSITE" id="PS50004"/>
    </source>
</evidence>
<dbReference type="GO" id="GO:0071539">
    <property type="term" value="P:protein localization to centrosome"/>
    <property type="evidence" value="ECO:0007669"/>
    <property type="project" value="TreeGrafter"/>
</dbReference>
<protein>
    <submittedName>
        <fullName evidence="4">C2 domain-containing protein</fullName>
    </submittedName>
</protein>
<name>A0A915HN48_ROMCU</name>
<dbReference type="Pfam" id="PF00168">
    <property type="entry name" value="C2"/>
    <property type="match status" value="1"/>
</dbReference>
<dbReference type="SMART" id="SM00239">
    <property type="entry name" value="C2"/>
    <property type="match status" value="1"/>
</dbReference>
<dbReference type="GO" id="GO:0061511">
    <property type="term" value="P:centriole elongation"/>
    <property type="evidence" value="ECO:0007669"/>
    <property type="project" value="TreeGrafter"/>
</dbReference>
<feature type="region of interest" description="Disordered" evidence="1">
    <location>
        <begin position="198"/>
        <end position="217"/>
    </location>
</feature>
<reference evidence="4" key="1">
    <citation type="submission" date="2022-11" db="UniProtKB">
        <authorList>
            <consortium name="WormBaseParasite"/>
        </authorList>
    </citation>
    <scope>IDENTIFICATION</scope>
</reference>
<accession>A0A915HN48</accession>
<keyword evidence="3" id="KW-1185">Reference proteome</keyword>
<evidence type="ECO:0000313" key="4">
    <source>
        <dbReference type="WBParaSite" id="nRc.2.0.1.t02777-RA"/>
    </source>
</evidence>
<sequence>MDNEGADCEEIDAKLVHETLQLLSNVTYIRVIIDRINWQIAPKFVLDEAKYIKTPRNRGQIFLTYQIPALQKASPRGSSKIFKVVAKSASEEGIIFNEKHVSLCKITSAIIDNWATNSCEIKCFYCPSRKRSPILFARCAIPMSKILVLPFSFDSSKVQLDMVSDVSSSRGYLKICMQLGSRIQHFLERVEPMRNPTTSVSPLTFLDPTTVRSPRKPDERHYRLLSAETLPGQYVVERHDKDQYSANGVYTKAPALHRPAADNATDLSPVSSHRRPAYFDDDHFSTRFSRRKLLNGRNDEAEHDRNSENDRFGGRNGEFDTSPNHERIGFSDKNGYLHRSQPTSPTSHHNFNAKTCQFSPSKRKHTVAERLKLSVGESLHARANEFNRADNRQLDFPPVSNGYWLQVTIHQAKHLPFIKSKKTGQMRKPNCFVTYRNNEKILASNVVSNSLNPNWRWTTQLFVPSDRKNVVFKIWHKLAMDVTDNKSKVIGFVALELPTAGPYSSVTNWYDIMDLARSSSGQLQ</sequence>
<dbReference type="InterPro" id="IPR035892">
    <property type="entry name" value="C2_domain_sf"/>
</dbReference>
<feature type="region of interest" description="Disordered" evidence="1">
    <location>
        <begin position="260"/>
        <end position="280"/>
    </location>
</feature>
<feature type="domain" description="C2" evidence="2">
    <location>
        <begin position="382"/>
        <end position="510"/>
    </location>
</feature>
<dbReference type="PANTHER" id="PTHR21254">
    <property type="entry name" value="C2 DOMAIN-CONTAINING PROTEIN 3"/>
    <property type="match status" value="1"/>
</dbReference>
<dbReference type="GO" id="GO:0005814">
    <property type="term" value="C:centriole"/>
    <property type="evidence" value="ECO:0007669"/>
    <property type="project" value="TreeGrafter"/>
</dbReference>
<feature type="compositionally biased region" description="Basic and acidic residues" evidence="1">
    <location>
        <begin position="297"/>
        <end position="313"/>
    </location>
</feature>
<dbReference type="WBParaSite" id="nRc.2.0.1.t02777-RA">
    <property type="protein sequence ID" value="nRc.2.0.1.t02777-RA"/>
    <property type="gene ID" value="nRc.2.0.1.g02777"/>
</dbReference>
<dbReference type="CDD" id="cd00030">
    <property type="entry name" value="C2"/>
    <property type="match status" value="1"/>
</dbReference>
<dbReference type="InterPro" id="IPR000008">
    <property type="entry name" value="C2_dom"/>
</dbReference>
<evidence type="ECO:0000313" key="3">
    <source>
        <dbReference type="Proteomes" id="UP000887565"/>
    </source>
</evidence>